<dbReference type="STRING" id="1230097.A0A423XG01"/>
<evidence type="ECO:0000259" key="1">
    <source>
        <dbReference type="Pfam" id="PF24864"/>
    </source>
</evidence>
<dbReference type="InParanoid" id="A0A423XG01"/>
<dbReference type="OrthoDB" id="4757095at2759"/>
<feature type="domain" description="DUF7730" evidence="1">
    <location>
        <begin position="14"/>
        <end position="272"/>
    </location>
</feature>
<evidence type="ECO:0000313" key="3">
    <source>
        <dbReference type="Proteomes" id="UP000285146"/>
    </source>
</evidence>
<sequence length="339" mass="39730">MSSLRDSFAATADSQASSYFFEKLPYEIREKVYDELWQLHETRWHVHALGQHSVPVFPCITHADEEDTRYANFRASRGDEAVGWEARLRSPWNTHWRCEEAAATRLAGPRKKNMSPGDYILFASRYAKQLDQGSPLFVCKRMYLEAVERLDNVLTFSFTDIIVARNFLAKYSHRTICNIEISLRIKPLFTELYYSAGPDGEPQPHIDGLPVTAKDNPWEDLCRHISSLPNLRQLHIYLDSTDLRPWHKRVNERKFLEQLSQARARNYVLYLPDLPDEPELRGLPGRYLESEFLEGAPFRIKRGPRPNNWQLHLSRVSQRIPENWSHTLWNQVSQRIWPV</sequence>
<protein>
    <recommendedName>
        <fullName evidence="1">DUF7730 domain-containing protein</fullName>
    </recommendedName>
</protein>
<evidence type="ECO:0000313" key="2">
    <source>
        <dbReference type="EMBL" id="ROW15150.1"/>
    </source>
</evidence>
<dbReference type="Pfam" id="PF24864">
    <property type="entry name" value="DUF7730"/>
    <property type="match status" value="1"/>
</dbReference>
<comment type="caution">
    <text evidence="2">The sequence shown here is derived from an EMBL/GenBank/DDBJ whole genome shotgun (WGS) entry which is preliminary data.</text>
</comment>
<keyword evidence="3" id="KW-1185">Reference proteome</keyword>
<dbReference type="Proteomes" id="UP000285146">
    <property type="component" value="Unassembled WGS sequence"/>
</dbReference>
<gene>
    <name evidence="2" type="ORF">VPNG_03089</name>
</gene>
<dbReference type="PANTHER" id="PTHR38790">
    <property type="entry name" value="2EXR DOMAIN-CONTAINING PROTEIN-RELATED"/>
    <property type="match status" value="1"/>
</dbReference>
<accession>A0A423XG01</accession>
<dbReference type="EMBL" id="LKEB01000010">
    <property type="protein sequence ID" value="ROW15150.1"/>
    <property type="molecule type" value="Genomic_DNA"/>
</dbReference>
<name>A0A423XG01_9PEZI</name>
<organism evidence="2 3">
    <name type="scientific">Cytospora leucostoma</name>
    <dbReference type="NCBI Taxonomy" id="1230097"/>
    <lineage>
        <taxon>Eukaryota</taxon>
        <taxon>Fungi</taxon>
        <taxon>Dikarya</taxon>
        <taxon>Ascomycota</taxon>
        <taxon>Pezizomycotina</taxon>
        <taxon>Sordariomycetes</taxon>
        <taxon>Sordariomycetidae</taxon>
        <taxon>Diaporthales</taxon>
        <taxon>Cytosporaceae</taxon>
        <taxon>Cytospora</taxon>
    </lineage>
</organism>
<proteinExistence type="predicted"/>
<dbReference type="AlphaFoldDB" id="A0A423XG01"/>
<dbReference type="InterPro" id="IPR056632">
    <property type="entry name" value="DUF7730"/>
</dbReference>
<reference evidence="2 3" key="1">
    <citation type="submission" date="2015-09" db="EMBL/GenBank/DDBJ databases">
        <title>Host preference determinants of Valsa canker pathogens revealed by comparative genomics.</title>
        <authorList>
            <person name="Yin Z."/>
            <person name="Huang L."/>
        </authorList>
    </citation>
    <scope>NUCLEOTIDE SEQUENCE [LARGE SCALE GENOMIC DNA]</scope>
    <source>
        <strain evidence="2 3">SXYLt</strain>
    </source>
</reference>